<keyword evidence="2" id="KW-1185">Reference proteome</keyword>
<reference evidence="1" key="1">
    <citation type="submission" date="2024-04" db="EMBL/GenBank/DDBJ databases">
        <title>Complete genome sequence of Sphingobacterium thalpophiium BAA-1094.</title>
        <authorList>
            <person name="Adaikpoh B.I."/>
        </authorList>
    </citation>
    <scope>NUCLEOTIDE SEQUENCE</scope>
    <source>
        <strain evidence="1">BAA-1094</strain>
    </source>
</reference>
<dbReference type="EMBL" id="CP151087">
    <property type="protein sequence ID" value="WZN56842.1"/>
    <property type="molecule type" value="Genomic_DNA"/>
</dbReference>
<evidence type="ECO:0000313" key="2">
    <source>
        <dbReference type="Proteomes" id="UP001485301"/>
    </source>
</evidence>
<name>A0ACD5C4Q9_9SPHI</name>
<gene>
    <name evidence="1" type="ORF">AACH28_04745</name>
</gene>
<evidence type="ECO:0000313" key="1">
    <source>
        <dbReference type="EMBL" id="WZN56842.1"/>
    </source>
</evidence>
<sequence length="108" mass="12261">MKIELLTDRYAMRIDYGQSHKDFSKCLSEMHELVKNTTQAGLQVTPKEETLSYITCWKNETVVARVDITGISRGRKKRALDNLRKFHPGCVIGKFTAFVSPAPAVNFI</sequence>
<organism evidence="1 2">
    <name type="scientific">Sphingobacterium thalpophilum</name>
    <dbReference type="NCBI Taxonomy" id="259"/>
    <lineage>
        <taxon>Bacteria</taxon>
        <taxon>Pseudomonadati</taxon>
        <taxon>Bacteroidota</taxon>
        <taxon>Sphingobacteriia</taxon>
        <taxon>Sphingobacteriales</taxon>
        <taxon>Sphingobacteriaceae</taxon>
        <taxon>Sphingobacterium</taxon>
    </lineage>
</organism>
<proteinExistence type="predicted"/>
<accession>A0ACD5C4Q9</accession>
<dbReference type="Proteomes" id="UP001485301">
    <property type="component" value="Chromosome"/>
</dbReference>
<protein>
    <submittedName>
        <fullName evidence="1">Uncharacterized protein</fullName>
    </submittedName>
</protein>